<dbReference type="Proteomes" id="UP000887580">
    <property type="component" value="Unplaced"/>
</dbReference>
<protein>
    <submittedName>
        <fullName evidence="2">RasGAP protein C-terminal domain-containing protein</fullName>
    </submittedName>
</protein>
<accession>A0AC35GT21</accession>
<proteinExistence type="predicted"/>
<evidence type="ECO:0000313" key="2">
    <source>
        <dbReference type="WBParaSite" id="PS1159_v2.g8411.t1"/>
    </source>
</evidence>
<organism evidence="1 2">
    <name type="scientific">Panagrolaimus sp. PS1159</name>
    <dbReference type="NCBI Taxonomy" id="55785"/>
    <lineage>
        <taxon>Eukaryota</taxon>
        <taxon>Metazoa</taxon>
        <taxon>Ecdysozoa</taxon>
        <taxon>Nematoda</taxon>
        <taxon>Chromadorea</taxon>
        <taxon>Rhabditida</taxon>
        <taxon>Tylenchina</taxon>
        <taxon>Panagrolaimomorpha</taxon>
        <taxon>Panagrolaimoidea</taxon>
        <taxon>Panagrolaimidae</taxon>
        <taxon>Panagrolaimus</taxon>
    </lineage>
</organism>
<name>A0AC35GT21_9BILA</name>
<dbReference type="WBParaSite" id="PS1159_v2.g8411.t1">
    <property type="protein sequence ID" value="PS1159_v2.g8411.t1"/>
    <property type="gene ID" value="PS1159_v2.g8411"/>
</dbReference>
<reference evidence="2" key="1">
    <citation type="submission" date="2022-11" db="UniProtKB">
        <authorList>
            <consortium name="WormBaseParasite"/>
        </authorList>
    </citation>
    <scope>IDENTIFICATION</scope>
</reference>
<sequence>MCRKFILIFRKNIRYLIKACCHDLRLRFRNLKEAELHRLVAKFLFSTYFQESLTDPTQVKRETGETLTPRQGEVLRLIMQMIHFAVDGQGFGADAPYMDSLNAELIQINNLFTSFTAKHLMGSDSPDSIYGLNQYSAFAEIVKPTLHIETKHVRKILDELKTHKNEIIKDEQSKLRQLTDQARIPDSETVVLYLRPLPSESFNEEHEGYELFVETKKLLVEVLLCGCQGSNVIKILQSETQPNEEQEHQKMKEKNNDKFETLSAKKHAILRNLFDLEKHGLVSSADCYQAIITQIAKDIYSTN</sequence>
<evidence type="ECO:0000313" key="1">
    <source>
        <dbReference type="Proteomes" id="UP000887580"/>
    </source>
</evidence>